<feature type="region of interest" description="Disordered" evidence="1">
    <location>
        <begin position="1"/>
        <end position="130"/>
    </location>
</feature>
<dbReference type="AlphaFoldDB" id="A0AA86UVA9"/>
<organism evidence="2">
    <name type="scientific">Hexamita inflata</name>
    <dbReference type="NCBI Taxonomy" id="28002"/>
    <lineage>
        <taxon>Eukaryota</taxon>
        <taxon>Metamonada</taxon>
        <taxon>Diplomonadida</taxon>
        <taxon>Hexamitidae</taxon>
        <taxon>Hexamitinae</taxon>
        <taxon>Hexamita</taxon>
    </lineage>
</organism>
<comment type="caution">
    <text evidence="2">The sequence shown here is derived from an EMBL/GenBank/DDBJ whole genome shotgun (WGS) entry which is preliminary data.</text>
</comment>
<sequence length="130" mass="14426">MRRAWERPTNSAKAELSRNSSSKKDQLALKDAQTESRRLARGREETVAGRAATAQNNSSRRSKAEARGQTARIEGSGPKYPSVGSKSPEERDSEAGRGHENRLGKTRRPKQSRRTETKNSRNRGLKATPP</sequence>
<feature type="compositionally biased region" description="Basic and acidic residues" evidence="1">
    <location>
        <begin position="22"/>
        <end position="47"/>
    </location>
</feature>
<dbReference type="Proteomes" id="UP001642409">
    <property type="component" value="Unassembled WGS sequence"/>
</dbReference>
<keyword evidence="4" id="KW-1185">Reference proteome</keyword>
<evidence type="ECO:0000313" key="2">
    <source>
        <dbReference type="EMBL" id="CAI9966237.1"/>
    </source>
</evidence>
<dbReference type="EMBL" id="CATOUU010001001">
    <property type="protein sequence ID" value="CAI9966237.1"/>
    <property type="molecule type" value="Genomic_DNA"/>
</dbReference>
<feature type="compositionally biased region" description="Basic and acidic residues" evidence="1">
    <location>
        <begin position="87"/>
        <end position="103"/>
    </location>
</feature>
<accession>A0AA86UVA9</accession>
<evidence type="ECO:0000313" key="3">
    <source>
        <dbReference type="EMBL" id="CAL6109019.1"/>
    </source>
</evidence>
<evidence type="ECO:0000313" key="4">
    <source>
        <dbReference type="Proteomes" id="UP001642409"/>
    </source>
</evidence>
<feature type="compositionally biased region" description="Polar residues" evidence="1">
    <location>
        <begin position="8"/>
        <end position="20"/>
    </location>
</feature>
<protein>
    <submittedName>
        <fullName evidence="3">Hypothetical_protein</fullName>
    </submittedName>
</protein>
<proteinExistence type="predicted"/>
<name>A0AA86UVA9_9EUKA</name>
<evidence type="ECO:0000256" key="1">
    <source>
        <dbReference type="SAM" id="MobiDB-lite"/>
    </source>
</evidence>
<gene>
    <name evidence="2" type="ORF">HINF_LOCUS53882</name>
    <name evidence="3" type="ORF">HINF_LOCUS75244</name>
</gene>
<reference evidence="2" key="1">
    <citation type="submission" date="2023-06" db="EMBL/GenBank/DDBJ databases">
        <authorList>
            <person name="Kurt Z."/>
        </authorList>
    </citation>
    <scope>NUCLEOTIDE SEQUENCE</scope>
</reference>
<reference evidence="3 4" key="2">
    <citation type="submission" date="2024-07" db="EMBL/GenBank/DDBJ databases">
        <authorList>
            <person name="Akdeniz Z."/>
        </authorList>
    </citation>
    <scope>NUCLEOTIDE SEQUENCE [LARGE SCALE GENOMIC DNA]</scope>
</reference>
<dbReference type="EMBL" id="CAXDID020000661">
    <property type="protein sequence ID" value="CAL6109019.1"/>
    <property type="molecule type" value="Genomic_DNA"/>
</dbReference>